<feature type="transmembrane region" description="Helical" evidence="2">
    <location>
        <begin position="125"/>
        <end position="143"/>
    </location>
</feature>
<accession>A0A8D3WQX3</accession>
<keyword evidence="2" id="KW-1133">Transmembrane helix</keyword>
<dbReference type="InterPro" id="IPR046253">
    <property type="entry name" value="DUF6286"/>
</dbReference>
<feature type="region of interest" description="Disordered" evidence="1">
    <location>
        <begin position="289"/>
        <end position="323"/>
    </location>
</feature>
<keyword evidence="2" id="KW-0812">Transmembrane</keyword>
<dbReference type="AlphaFoldDB" id="A0A8D3WQX3"/>
<organism evidence="4 5">
    <name type="scientific">Streptomyces pratensis (strain ATCC 33331 / IAF-45CD)</name>
    <dbReference type="NCBI Taxonomy" id="591167"/>
    <lineage>
        <taxon>Bacteria</taxon>
        <taxon>Bacillati</taxon>
        <taxon>Actinomycetota</taxon>
        <taxon>Actinomycetes</taxon>
        <taxon>Kitasatosporales</taxon>
        <taxon>Streptomycetaceae</taxon>
        <taxon>Streptomyces</taxon>
    </lineage>
</organism>
<dbReference type="KEGG" id="sfa:Sfla_5588"/>
<evidence type="ECO:0000313" key="4">
    <source>
        <dbReference type="EMBL" id="ADW06983.1"/>
    </source>
</evidence>
<dbReference type="Pfam" id="PF19803">
    <property type="entry name" value="DUF6286"/>
    <property type="match status" value="1"/>
</dbReference>
<dbReference type="OrthoDB" id="4230904at2"/>
<dbReference type="EMBL" id="CP002475">
    <property type="protein sequence ID" value="ADW06983.1"/>
    <property type="molecule type" value="Genomic_DNA"/>
</dbReference>
<feature type="domain" description="DUF6286" evidence="3">
    <location>
        <begin position="186"/>
        <end position="288"/>
    </location>
</feature>
<dbReference type="Proteomes" id="UP000002066">
    <property type="component" value="Chromosome"/>
</dbReference>
<reference evidence="4 5" key="1">
    <citation type="submission" date="2011-01" db="EMBL/GenBank/DDBJ databases">
        <title>Complete sequence of chromosome of Streptomyces flavogriseus ATCC 33331.</title>
        <authorList>
            <consortium name="US DOE Joint Genome Institute"/>
            <person name="Lucas S."/>
            <person name="Copeland A."/>
            <person name="Lapidus A."/>
            <person name="Cheng J.-F."/>
            <person name="Goodwin L."/>
            <person name="Pitluck S."/>
            <person name="Davenport K."/>
            <person name="Detter J.C."/>
            <person name="Han C."/>
            <person name="Tapia R."/>
            <person name="Land M."/>
            <person name="Hauser L."/>
            <person name="Kyrpides N."/>
            <person name="Ivanova N."/>
            <person name="Ovchinnikova G."/>
            <person name="Pagani I."/>
            <person name="Brumm P."/>
            <person name="Mead D."/>
            <person name="Woyke T."/>
        </authorList>
    </citation>
    <scope>NUCLEOTIDE SEQUENCE [LARGE SCALE GENOMIC DNA]</scope>
    <source>
        <strain evidence="5">ATCC 33331 / IAF-45CD</strain>
    </source>
</reference>
<name>A0A8D3WQX3_STRFA</name>
<evidence type="ECO:0000313" key="5">
    <source>
        <dbReference type="Proteomes" id="UP000002066"/>
    </source>
</evidence>
<keyword evidence="2" id="KW-0472">Membrane</keyword>
<sequence>MITPSQRGTTTVSEKAVRRIAGRAAAEALPGRAVTATGVTAAVRGQRAEVSLDLALPYPASVADSVGLVQEHVAARTRQLSGLDVPRAEVSVRALRADAPLLRAGPPAGGDARPAARRWWSSRRLPVAVVTGAAALVCGALTLDVARVRLLGLPPARWRSGAVDWLSTHGAGDLPVVLGGAGAALTGLVLVVLAVTPGQRRLLPLSPPVDQPVFALDRSAVSALVEEAVSDVAGIGRARVRVGRRRVLVRARLSFGDREAARVGVEAAARLAVGGCALPRAPRLRVRLQPDQAWRQSPAVDPAPVPQPAEKAPVAPPTQGRQT</sequence>
<proteinExistence type="predicted"/>
<gene>
    <name evidence="4" type="ordered locus">Sfla_5588</name>
</gene>
<evidence type="ECO:0000256" key="1">
    <source>
        <dbReference type="SAM" id="MobiDB-lite"/>
    </source>
</evidence>
<evidence type="ECO:0000259" key="3">
    <source>
        <dbReference type="Pfam" id="PF19803"/>
    </source>
</evidence>
<evidence type="ECO:0000256" key="2">
    <source>
        <dbReference type="SAM" id="Phobius"/>
    </source>
</evidence>
<feature type="transmembrane region" description="Helical" evidence="2">
    <location>
        <begin position="174"/>
        <end position="195"/>
    </location>
</feature>
<protein>
    <recommendedName>
        <fullName evidence="3">DUF6286 domain-containing protein</fullName>
    </recommendedName>
</protein>